<name>A0A8J3JES8_9ACTN</name>
<dbReference type="AlphaFoldDB" id="A0A8J3JES8"/>
<dbReference type="Proteomes" id="UP000612808">
    <property type="component" value="Unassembled WGS sequence"/>
</dbReference>
<sequence length="150" mass="16118">MVVPFAAPPRERNPRIWIGVIVLCAVVLLCGGGGIAGFIGFTVYETNQVSDTADRFLTALQDQRFAAAYQMQCRQARAEQTQQEFVDELSREPKLDSHTLDAPEALQSGSSAYVVPAQLRFADGQDKTERIVVVSEAAASGGSLKVCGVA</sequence>
<keyword evidence="1" id="KW-0472">Membrane</keyword>
<dbReference type="EMBL" id="BOMB01000024">
    <property type="protein sequence ID" value="GID13533.1"/>
    <property type="molecule type" value="Genomic_DNA"/>
</dbReference>
<keyword evidence="3" id="KW-1185">Reference proteome</keyword>
<organism evidence="2 3">
    <name type="scientific">Actinocatenispora rupis</name>
    <dbReference type="NCBI Taxonomy" id="519421"/>
    <lineage>
        <taxon>Bacteria</taxon>
        <taxon>Bacillati</taxon>
        <taxon>Actinomycetota</taxon>
        <taxon>Actinomycetes</taxon>
        <taxon>Micromonosporales</taxon>
        <taxon>Micromonosporaceae</taxon>
        <taxon>Actinocatenispora</taxon>
    </lineage>
</organism>
<gene>
    <name evidence="2" type="ORF">Aru02nite_44220</name>
</gene>
<evidence type="ECO:0000256" key="1">
    <source>
        <dbReference type="SAM" id="Phobius"/>
    </source>
</evidence>
<evidence type="ECO:0000313" key="2">
    <source>
        <dbReference type="EMBL" id="GID13533.1"/>
    </source>
</evidence>
<reference evidence="2" key="1">
    <citation type="submission" date="2021-01" db="EMBL/GenBank/DDBJ databases">
        <title>Whole genome shotgun sequence of Actinocatenispora rupis NBRC 107355.</title>
        <authorList>
            <person name="Komaki H."/>
            <person name="Tamura T."/>
        </authorList>
    </citation>
    <scope>NUCLEOTIDE SEQUENCE</scope>
    <source>
        <strain evidence="2">NBRC 107355</strain>
    </source>
</reference>
<comment type="caution">
    <text evidence="2">The sequence shown here is derived from an EMBL/GenBank/DDBJ whole genome shotgun (WGS) entry which is preliminary data.</text>
</comment>
<keyword evidence="1" id="KW-0812">Transmembrane</keyword>
<evidence type="ECO:0000313" key="3">
    <source>
        <dbReference type="Proteomes" id="UP000612808"/>
    </source>
</evidence>
<feature type="transmembrane region" description="Helical" evidence="1">
    <location>
        <begin position="16"/>
        <end position="44"/>
    </location>
</feature>
<accession>A0A8J3JES8</accession>
<keyword evidence="1" id="KW-1133">Transmembrane helix</keyword>
<proteinExistence type="predicted"/>
<protein>
    <submittedName>
        <fullName evidence="2">Uncharacterized protein</fullName>
    </submittedName>
</protein>